<feature type="domain" description="Sushi" evidence="11">
    <location>
        <begin position="1414"/>
        <end position="1465"/>
    </location>
</feature>
<feature type="domain" description="Sushi" evidence="11">
    <location>
        <begin position="395"/>
        <end position="451"/>
    </location>
</feature>
<feature type="disulfide bond" evidence="8">
    <location>
        <begin position="1790"/>
        <end position="1817"/>
    </location>
</feature>
<feature type="disulfide bond" evidence="8">
    <location>
        <begin position="60"/>
        <end position="87"/>
    </location>
</feature>
<evidence type="ECO:0000259" key="10">
    <source>
        <dbReference type="PROSITE" id="PS50026"/>
    </source>
</evidence>
<feature type="domain" description="Sushi" evidence="11">
    <location>
        <begin position="452"/>
        <end position="510"/>
    </location>
</feature>
<comment type="caution">
    <text evidence="7">Lacks conserved residue(s) required for the propagation of feature annotation.</text>
</comment>
<feature type="region of interest" description="Disordered" evidence="9">
    <location>
        <begin position="328"/>
        <end position="349"/>
    </location>
</feature>
<dbReference type="SUPFAM" id="SSF57535">
    <property type="entry name" value="Complement control module/SCR domain"/>
    <property type="match status" value="28"/>
</dbReference>
<proteinExistence type="predicted"/>
<dbReference type="CDD" id="cd00054">
    <property type="entry name" value="EGF_CA"/>
    <property type="match status" value="1"/>
</dbReference>
<feature type="domain" description="Sushi" evidence="11">
    <location>
        <begin position="1313"/>
        <end position="1370"/>
    </location>
</feature>
<feature type="domain" description="Sushi" evidence="11">
    <location>
        <begin position="1762"/>
        <end position="1819"/>
    </location>
</feature>
<dbReference type="PROSITE" id="PS50026">
    <property type="entry name" value="EGF_3"/>
    <property type="match status" value="2"/>
</dbReference>
<dbReference type="InterPro" id="IPR000742">
    <property type="entry name" value="EGF"/>
</dbReference>
<dbReference type="Pfam" id="PF00008">
    <property type="entry name" value="EGF"/>
    <property type="match status" value="1"/>
</dbReference>
<feature type="disulfide bond" evidence="8">
    <location>
        <begin position="1225"/>
        <end position="1252"/>
    </location>
</feature>
<evidence type="ECO:0000259" key="11">
    <source>
        <dbReference type="PROSITE" id="PS50923"/>
    </source>
</evidence>
<dbReference type="SMART" id="SM00032">
    <property type="entry name" value="CCP"/>
    <property type="match status" value="28"/>
</dbReference>
<feature type="disulfide bond" evidence="7">
    <location>
        <begin position="1972"/>
        <end position="1982"/>
    </location>
</feature>
<feature type="disulfide bond" evidence="8">
    <location>
        <begin position="1283"/>
        <end position="1310"/>
    </location>
</feature>
<dbReference type="PROSITE" id="PS50923">
    <property type="entry name" value="SUSHI"/>
    <property type="match status" value="28"/>
</dbReference>
<feature type="disulfide bond" evidence="7">
    <location>
        <begin position="2022"/>
        <end position="2031"/>
    </location>
</feature>
<dbReference type="InterPro" id="IPR000436">
    <property type="entry name" value="Sushi_SCR_CCP_dom"/>
</dbReference>
<keyword evidence="6" id="KW-0325">Glycoprotein</keyword>
<dbReference type="InterPro" id="IPR035976">
    <property type="entry name" value="Sushi/SCR/CCP_sf"/>
</dbReference>
<dbReference type="Proteomes" id="UP001381693">
    <property type="component" value="Unassembled WGS sequence"/>
</dbReference>
<keyword evidence="8" id="KW-0768">Sushi</keyword>
<dbReference type="Gene3D" id="2.10.25.10">
    <property type="entry name" value="Laminin"/>
    <property type="match status" value="3"/>
</dbReference>
<evidence type="ECO:0000256" key="3">
    <source>
        <dbReference type="ARBA" id="ARBA00022737"/>
    </source>
</evidence>
<evidence type="ECO:0008006" key="14">
    <source>
        <dbReference type="Google" id="ProtNLM"/>
    </source>
</evidence>
<evidence type="ECO:0000313" key="13">
    <source>
        <dbReference type="Proteomes" id="UP001381693"/>
    </source>
</evidence>
<keyword evidence="5 7" id="KW-1015">Disulfide bond</keyword>
<name>A0AAN8XAT1_HALRR</name>
<gene>
    <name evidence="12" type="ORF">SK128_011484</name>
</gene>
<feature type="domain" description="Sushi" evidence="11">
    <location>
        <begin position="1255"/>
        <end position="1312"/>
    </location>
</feature>
<keyword evidence="7" id="KW-0245">EGF-like domain</keyword>
<feature type="disulfide bond" evidence="8">
    <location>
        <begin position="892"/>
        <end position="919"/>
    </location>
</feature>
<evidence type="ECO:0000256" key="5">
    <source>
        <dbReference type="ARBA" id="ARBA00023157"/>
    </source>
</evidence>
<evidence type="ECO:0000313" key="12">
    <source>
        <dbReference type="EMBL" id="KAK7079301.1"/>
    </source>
</evidence>
<feature type="domain" description="Sushi" evidence="11">
    <location>
        <begin position="20"/>
        <end position="89"/>
    </location>
</feature>
<feature type="disulfide bond" evidence="8">
    <location>
        <begin position="715"/>
        <end position="742"/>
    </location>
</feature>
<evidence type="ECO:0000256" key="8">
    <source>
        <dbReference type="PROSITE-ProRule" id="PRU00302"/>
    </source>
</evidence>
<feature type="domain" description="Sushi" evidence="11">
    <location>
        <begin position="628"/>
        <end position="686"/>
    </location>
</feature>
<feature type="disulfide bond" evidence="8">
    <location>
        <begin position="422"/>
        <end position="449"/>
    </location>
</feature>
<feature type="domain" description="Sushi" evidence="11">
    <location>
        <begin position="1466"/>
        <end position="1523"/>
    </location>
</feature>
<feature type="disulfide bond" evidence="8">
    <location>
        <begin position="1436"/>
        <end position="1463"/>
    </location>
</feature>
<comment type="caution">
    <text evidence="12">The sequence shown here is derived from an EMBL/GenBank/DDBJ whole genome shotgun (WGS) entry which is preliminary data.</text>
</comment>
<keyword evidence="4" id="KW-0472">Membrane</keyword>
<dbReference type="SUPFAM" id="SSF57196">
    <property type="entry name" value="EGF/Laminin"/>
    <property type="match status" value="1"/>
</dbReference>
<feature type="domain" description="Sushi" evidence="11">
    <location>
        <begin position="1704"/>
        <end position="1761"/>
    </location>
</feature>
<feature type="disulfide bond" evidence="8">
    <location>
        <begin position="1674"/>
        <end position="1701"/>
    </location>
</feature>
<dbReference type="GO" id="GO:0016020">
    <property type="term" value="C:membrane"/>
    <property type="evidence" value="ECO:0007669"/>
    <property type="project" value="UniProtKB-SubCell"/>
</dbReference>
<feature type="domain" description="Sushi" evidence="11">
    <location>
        <begin position="90"/>
        <end position="147"/>
    </location>
</feature>
<dbReference type="PANTHER" id="PTHR45656">
    <property type="entry name" value="PROTEIN CBR-CLEC-78"/>
    <property type="match status" value="1"/>
</dbReference>
<feature type="domain" description="Sushi" evidence="11">
    <location>
        <begin position="1820"/>
        <end position="1880"/>
    </location>
</feature>
<feature type="domain" description="Sushi" evidence="11">
    <location>
        <begin position="1139"/>
        <end position="1196"/>
    </location>
</feature>
<feature type="disulfide bond" evidence="8">
    <location>
        <begin position="657"/>
        <end position="684"/>
    </location>
</feature>
<feature type="disulfide bond" evidence="8">
    <location>
        <begin position="1341"/>
        <end position="1368"/>
    </location>
</feature>
<feature type="domain" description="Sushi" evidence="11">
    <location>
        <begin position="569"/>
        <end position="627"/>
    </location>
</feature>
<feature type="domain" description="EGF-like" evidence="10">
    <location>
        <begin position="1968"/>
        <end position="2000"/>
    </location>
</feature>
<sequence>MDTVLVISSLGYGHETDCCINCSHFGSDAAKNNVIINRIANGYIEGGPDVKPGEQVEAKCDDGYKLQGDPYIICKDDAAWSLPLPKCVMPVCSKPPPVEHGQVKVRASATSKEAVYKCDDGYVLVGKKTLLCDDTGEWDGSWSTCVGIPCPEPIVPSHASISRQQDVWRTGDVLTYECNKGFVMHGEKLLFCLYNGVAGEWNGDPPTCEVIKCPVPSKPQNGIVSIVHRPFVPDAMRPLLLLPQVTGELELRSKRDVDDEFPIIFPDFPRVGVQNRVDDFPHIGGEGAEWPQISDADYSNYDQSMGDYFEQAAGGSYDYISQNTGHGDYFGQSQPLNPLELSQNTGQSPSDYDYFSQSQNGYDISQSQDGFEISQHTGQQQGANYEDFYDGQSISSSSDFDHGIELIEQGQYQYGTVIEYDCRLGYILLGERQLQCTEFGNWNTTQPRCYEQFCHDLPPLQNGHIIYYGSGIASRAEYVCDNGYKLTDGDFELLCELDKSWSGTIPTCTIVDCGIPPDIENGTLEYTTTTFGSLVNYDCFFGYVLEGSFEHYCGLSGKWNNMKPKCVAVTCSVPPVIEDGYITFEGSLYVNSPIEYECKECYYLNGTRYRYCQVDGSWSLEEPYCTLLYCDELPKTIPNGRVIGDDNSCGSLVEYECSPGYIIQGSPTATCLENSQWSSPVPVCERVSCGFPPVLVNGNYIGTSFKYTDKITYKCNEGHILQGTSLKVCGGDGKWSGSDPYCAIVNCTKPSGPANGKVKLSGIFFGSIATVVCDPGFKLEQDNKAVCEASGKWSKKIPNCAPVICPDAPVVPFSFHNSTDPYHKAFSSLLYECLPGYRSDFDRNILACNSNGVWEGNVIRCDPVNCGDPGTLPHGSIEGNAHTFDSIVSFQCDKGYKLLGHPTATCLADGSWSNYATSCLQITCPEPPHIQFGELYSSHSSSIYGATISYKCDVGYMMTGSSNLTCNINGVWTGNYPTCRPVTCPEPFESLNAQREGDVYEYGKAINYTCNEGFSMKGEPMLVCQADGTWSNNVPVCEIIFCDEIPDIPNGSWDVMKLSDIPIKTQPSAQIENVEAFRGAKKTAKIQRLLQEDAREMIAHTYGDIIEFKCNLGYFMASSNILECAENGWNSELPQCHPISCPIPIQIRHGTVIGDNYSYRSVISYECDEGHELVGVSVRRCQENKEWTDTEPLCRIIECPRPAELDHGQTIGFSIKYGSVLSYICDVGFTLEGIATRMCQSDGHWTGEQPVCVELFCDLPDDIPHGIRDIGSLKVGGTVRYSCSEGYHLVGRTVINCDSNGLWDAAPPVCHQIDCGYPASSEHVIIQADDTVYNSKLSFMCDYGYRLEGHDWATCLQSGKWSNELPICEIILCTELSIPVHGRIVEREIMASESLEILQNKKIKHKRGRGRKSAKQILPEVAEKMYYVDDEISWECDEGFQLEGEGSATCLLSGEWSSNSPRCRRVSCGPPELPSYASVHGIDFLYASSVYYTCREGYELQGESVLTCESSGQWNSSPPTCEPVFCGPLVLPEHVQVRYVILEHHNKSHSFGSSAFYSCDNGYQLVDSSFQVCESHGQWSGSLPRCEEMLCTDAPHIPHGIVVMNTTQFPQTADVQCDKGYSLQGNSTIACRLGQWQRHSGSCEAVNCFEPTIPPYGKITAEHFNYGSIANYSCLYGYMLTGNPSVVCEADGTWRGEIPICQPIDCGTPEVPRNGHVESSLTDLNSEALYYCNSGYQLFGNDSRLCTANATWEGDPPQCHRVDCGEISPPKNGFVLGVGTLYEDQVKFACTEGHVLIGEPKLECMETGNWSSELPECQPVACGLPPEPPNAEGLGSIAKNYSYGEHLSYRCRDGYITRGRLTTVCLKSGKFSKVEGQCSIISCGRPKINTDGAVILGRSFYYRDKVIYRCPPATIPNGSNIMICQGDGFWSGAPSCVGKCGKQCLNGGICASNNVCMCPPGFMGDRCQYGMCLLPCLNGGSCIGPYKCRCPPGYGGERCHKYVCESGCGHHGHCIGPNVCHCDRGYTGPACDEEDYDYESYYDGVSDSDPDQTKFSDWDFIPVHQHHLHRNY</sequence>
<feature type="disulfide bond" evidence="7">
    <location>
        <begin position="1990"/>
        <end position="1999"/>
    </location>
</feature>
<feature type="disulfide bond" evidence="7">
    <location>
        <begin position="2004"/>
        <end position="2014"/>
    </location>
</feature>
<keyword evidence="13" id="KW-1185">Reference proteome</keyword>
<organism evidence="12 13">
    <name type="scientific">Halocaridina rubra</name>
    <name type="common">Hawaiian red shrimp</name>
    <dbReference type="NCBI Taxonomy" id="373956"/>
    <lineage>
        <taxon>Eukaryota</taxon>
        <taxon>Metazoa</taxon>
        <taxon>Ecdysozoa</taxon>
        <taxon>Arthropoda</taxon>
        <taxon>Crustacea</taxon>
        <taxon>Multicrustacea</taxon>
        <taxon>Malacostraca</taxon>
        <taxon>Eumalacostraca</taxon>
        <taxon>Eucarida</taxon>
        <taxon>Decapoda</taxon>
        <taxon>Pleocyemata</taxon>
        <taxon>Caridea</taxon>
        <taxon>Atyoidea</taxon>
        <taxon>Atyidae</taxon>
        <taxon>Halocaridina</taxon>
    </lineage>
</organism>
<dbReference type="InterPro" id="IPR051277">
    <property type="entry name" value="SEZ6_CSMD_C4BPB_Regulators"/>
</dbReference>
<evidence type="ECO:0000256" key="9">
    <source>
        <dbReference type="SAM" id="MobiDB-lite"/>
    </source>
</evidence>
<feature type="domain" description="Sushi" evidence="11">
    <location>
        <begin position="745"/>
        <end position="802"/>
    </location>
</feature>
<dbReference type="FunFam" id="2.10.70.10:FF:000011">
    <property type="entry name" value="CUB and sushi domain-containing protein 3 isoform A"/>
    <property type="match status" value="1"/>
</dbReference>
<feature type="domain" description="Sushi" evidence="11">
    <location>
        <begin position="1197"/>
        <end position="1254"/>
    </location>
</feature>
<keyword evidence="2" id="KW-0732">Signal</keyword>
<feature type="disulfide bond" evidence="8">
    <location>
        <begin position="1559"/>
        <end position="1586"/>
    </location>
</feature>
<evidence type="ECO:0000256" key="7">
    <source>
        <dbReference type="PROSITE-ProRule" id="PRU00076"/>
    </source>
</evidence>
<feature type="disulfide bond" evidence="8">
    <location>
        <begin position="598"/>
        <end position="625"/>
    </location>
</feature>
<dbReference type="EMBL" id="JAXCGZ010007551">
    <property type="protein sequence ID" value="KAK7079301.1"/>
    <property type="molecule type" value="Genomic_DNA"/>
</dbReference>
<feature type="disulfide bond" evidence="8">
    <location>
        <begin position="1732"/>
        <end position="1759"/>
    </location>
</feature>
<feature type="domain" description="Sushi" evidence="11">
    <location>
        <begin position="1524"/>
        <end position="1588"/>
    </location>
</feature>
<feature type="domain" description="Sushi" evidence="11">
    <location>
        <begin position="511"/>
        <end position="568"/>
    </location>
</feature>
<dbReference type="Pfam" id="PF00084">
    <property type="entry name" value="Sushi"/>
    <property type="match status" value="28"/>
</dbReference>
<feature type="domain" description="Sushi" evidence="11">
    <location>
        <begin position="803"/>
        <end position="863"/>
    </location>
</feature>
<reference evidence="12 13" key="1">
    <citation type="submission" date="2023-11" db="EMBL/GenBank/DDBJ databases">
        <title>Halocaridina rubra genome assembly.</title>
        <authorList>
            <person name="Smith C."/>
        </authorList>
    </citation>
    <scope>NUCLEOTIDE SEQUENCE [LARGE SCALE GENOMIC DNA]</scope>
    <source>
        <strain evidence="12">EP-1</strain>
        <tissue evidence="12">Whole</tissue>
    </source>
</reference>
<dbReference type="PANTHER" id="PTHR45656:SF4">
    <property type="entry name" value="PROTEIN CBR-CLEC-78"/>
    <property type="match status" value="1"/>
</dbReference>
<dbReference type="CDD" id="cd00033">
    <property type="entry name" value="CCP"/>
    <property type="match status" value="27"/>
</dbReference>
<feature type="disulfide bond" evidence="8">
    <location>
        <begin position="1010"/>
        <end position="1037"/>
    </location>
</feature>
<evidence type="ECO:0000256" key="1">
    <source>
        <dbReference type="ARBA" id="ARBA00004370"/>
    </source>
</evidence>
<protein>
    <recommendedName>
        <fullName evidence="14">Sushi, von Willebrand factor type A, EGF and pentraxin domain-containing protein 1</fullName>
    </recommendedName>
</protein>
<feature type="disulfide bond" evidence="8">
    <location>
        <begin position="118"/>
        <end position="145"/>
    </location>
</feature>
<feature type="disulfide bond" evidence="8">
    <location>
        <begin position="805"/>
        <end position="848"/>
    </location>
</feature>
<feature type="disulfide bond" evidence="8">
    <location>
        <begin position="1494"/>
        <end position="1521"/>
    </location>
</feature>
<feature type="disulfide bond" evidence="8">
    <location>
        <begin position="1822"/>
        <end position="1865"/>
    </location>
</feature>
<feature type="disulfide bond" evidence="8">
    <location>
        <begin position="1167"/>
        <end position="1194"/>
    </location>
</feature>
<dbReference type="PROSITE" id="PS00022">
    <property type="entry name" value="EGF_1"/>
    <property type="match status" value="2"/>
</dbReference>
<keyword evidence="3" id="KW-0677">Repeat</keyword>
<feature type="domain" description="Sushi" evidence="11">
    <location>
        <begin position="1589"/>
        <end position="1645"/>
    </location>
</feature>
<feature type="disulfide bond" evidence="8">
    <location>
        <begin position="952"/>
        <end position="979"/>
    </location>
</feature>
<evidence type="ECO:0000256" key="2">
    <source>
        <dbReference type="ARBA" id="ARBA00022729"/>
    </source>
</evidence>
<feature type="disulfide bond" evidence="8">
    <location>
        <begin position="773"/>
        <end position="800"/>
    </location>
</feature>
<dbReference type="SMART" id="SM00181">
    <property type="entry name" value="EGF"/>
    <property type="match status" value="3"/>
</dbReference>
<feature type="domain" description="Sushi" evidence="11">
    <location>
        <begin position="1881"/>
        <end position="1938"/>
    </location>
</feature>
<feature type="domain" description="Sushi" evidence="11">
    <location>
        <begin position="687"/>
        <end position="744"/>
    </location>
</feature>
<feature type="disulfide bond" evidence="8">
    <location>
        <begin position="1851"/>
        <end position="1878"/>
    </location>
</feature>
<feature type="domain" description="Sushi" evidence="11">
    <location>
        <begin position="922"/>
        <end position="981"/>
    </location>
</feature>
<feature type="domain" description="EGF-like" evidence="10">
    <location>
        <begin position="2001"/>
        <end position="2032"/>
    </location>
</feature>
<feature type="domain" description="Sushi" evidence="11">
    <location>
        <begin position="864"/>
        <end position="921"/>
    </location>
</feature>
<feature type="domain" description="Sushi" evidence="11">
    <location>
        <begin position="1646"/>
        <end position="1703"/>
    </location>
</feature>
<feature type="domain" description="Sushi" evidence="11">
    <location>
        <begin position="1087"/>
        <end position="1138"/>
    </location>
</feature>
<accession>A0AAN8XAT1</accession>
<comment type="subcellular location">
    <subcellularLocation>
        <location evidence="1">Membrane</location>
    </subcellularLocation>
</comment>
<dbReference type="PROSITE" id="PS01186">
    <property type="entry name" value="EGF_2"/>
    <property type="match status" value="2"/>
</dbReference>
<feature type="disulfide bond" evidence="8">
    <location>
        <begin position="539"/>
        <end position="566"/>
    </location>
</feature>
<evidence type="ECO:0000256" key="4">
    <source>
        <dbReference type="ARBA" id="ARBA00023136"/>
    </source>
</evidence>
<dbReference type="Gene3D" id="2.10.70.10">
    <property type="entry name" value="Complement Module, domain 1"/>
    <property type="match status" value="28"/>
</dbReference>
<evidence type="ECO:0000256" key="6">
    <source>
        <dbReference type="ARBA" id="ARBA00023180"/>
    </source>
</evidence>
<feature type="domain" description="Sushi" evidence="11">
    <location>
        <begin position="982"/>
        <end position="1039"/>
    </location>
</feature>
<feature type="domain" description="Sushi" evidence="11">
    <location>
        <begin position="148"/>
        <end position="210"/>
    </location>
</feature>